<dbReference type="GO" id="GO:0015035">
    <property type="term" value="F:protein-disulfide reductase activity"/>
    <property type="evidence" value="ECO:0007669"/>
    <property type="project" value="TreeGrafter"/>
</dbReference>
<dbReference type="InterPro" id="IPR017937">
    <property type="entry name" value="Thioredoxin_CS"/>
</dbReference>
<dbReference type="NCBIfam" id="TIGR01126">
    <property type="entry name" value="pdi_dom"/>
    <property type="match status" value="1"/>
</dbReference>
<evidence type="ECO:0000313" key="17">
    <source>
        <dbReference type="Proteomes" id="UP000188354"/>
    </source>
</evidence>
<dbReference type="GO" id="GO:0043531">
    <property type="term" value="F:ADP binding"/>
    <property type="evidence" value="ECO:0007669"/>
    <property type="project" value="InterPro"/>
</dbReference>
<dbReference type="Gene3D" id="3.80.10.10">
    <property type="entry name" value="Ribonuclease Inhibitor"/>
    <property type="match status" value="5"/>
</dbReference>
<evidence type="ECO:0000256" key="3">
    <source>
        <dbReference type="ARBA" id="ARBA00006347"/>
    </source>
</evidence>
<comment type="similarity">
    <text evidence="3 12">Belongs to the protein disulfide isomerase family.</text>
</comment>
<keyword evidence="6" id="KW-0677">Repeat</keyword>
<keyword evidence="11" id="KW-0676">Redox-active center</keyword>
<dbReference type="PROSITE" id="PS00194">
    <property type="entry name" value="THIOREDOXIN_1"/>
    <property type="match status" value="2"/>
</dbReference>
<dbReference type="Gene3D" id="3.40.30.10">
    <property type="entry name" value="Glutaredoxin"/>
    <property type="match status" value="2"/>
</dbReference>
<dbReference type="PROSITE" id="PS51352">
    <property type="entry name" value="THIOREDOXIN_2"/>
    <property type="match status" value="2"/>
</dbReference>
<dbReference type="InterPro" id="IPR027417">
    <property type="entry name" value="P-loop_NTPase"/>
</dbReference>
<dbReference type="InterPro" id="IPR042197">
    <property type="entry name" value="Apaf_helical"/>
</dbReference>
<keyword evidence="8" id="KW-0256">Endoplasmic reticulum</keyword>
<evidence type="ECO:0000256" key="10">
    <source>
        <dbReference type="ARBA" id="ARBA00023235"/>
    </source>
</evidence>
<keyword evidence="7" id="KW-0611">Plant defense</keyword>
<dbReference type="CDD" id="cd02983">
    <property type="entry name" value="P5_C"/>
    <property type="match status" value="1"/>
</dbReference>
<evidence type="ECO:0000256" key="1">
    <source>
        <dbReference type="ARBA" id="ARBA00001182"/>
    </source>
</evidence>
<dbReference type="InterPro" id="IPR057305">
    <property type="entry name" value="Thioredox_PDIA6_C"/>
</dbReference>
<evidence type="ECO:0000313" key="16">
    <source>
        <dbReference type="EMBL" id="OIW16227.1"/>
    </source>
</evidence>
<evidence type="ECO:0000256" key="5">
    <source>
        <dbReference type="ARBA" id="ARBA00022729"/>
    </source>
</evidence>
<dbReference type="GO" id="GO:0006952">
    <property type="term" value="P:defense response"/>
    <property type="evidence" value="ECO:0007669"/>
    <property type="project" value="UniProtKB-KW"/>
</dbReference>
<feature type="region of interest" description="Disordered" evidence="14">
    <location>
        <begin position="1555"/>
        <end position="1597"/>
    </location>
</feature>
<feature type="compositionally biased region" description="Polar residues" evidence="14">
    <location>
        <begin position="1586"/>
        <end position="1597"/>
    </location>
</feature>
<feature type="coiled-coil region" evidence="13">
    <location>
        <begin position="36"/>
        <end position="73"/>
    </location>
</feature>
<dbReference type="PANTHER" id="PTHR45815:SF3">
    <property type="entry name" value="PROTEIN DISULFIDE-ISOMERASE A6"/>
    <property type="match status" value="1"/>
</dbReference>
<sequence length="2272" mass="255639">MAGTDFGTNLGAGIARDSVCAAIREARYCFQFKSFVKALRDEKEDLITRSEKVQDHAKKAKEETKKIDTADERWLKVAEILIADAGKLEEKATNSKCYCLRSCPNWIGRYCLAKQIEKKTKAMLDHGNKEGNKFKQFDRLLTLPGMEYYSNEGFIYFNSTKVAYDKIIDALKDDEVDMVGLYGMGGCGKTTLAHEVGKEAEHLFDKVLFLSVTSTVDVRKIQGKIAGSLRLILKEEDEAERARRLWLRLTSCGERILITLDDVWEKLDFKAIGIPFGEDHEGCKVLLTTRRRQICHLMGCKRQISLSLLSEEEAWTLFQKHAVRIDDALNGLAREITNECKGLPVAIAAVASTLKGKAQSDWEVALETLRESRRVDVESGLENPHICLKLSYDNLRSKEAEQFFILCCLFPEDWEIHLEHLTRIGIGLGLVGEVHSYRRARNQVSTAINKLIDSCLLLGANEEHCVKMHDLVRGVGLTIANKEVQAVIWPQMFEKTFKAATVKDRSVRYLWCNMAGNFPNQLDFPNLEFLNVITDIEHVELPNDIFQGMKELRVLILANQSDGKEKPMLHLSKPIQSLKNLRYLVLFGWALGDISFLGSLETLQALTLQSCSFHELPNEVVHLTNLRLLDLSECRSKINPYAVVGRCSQLEELYFIGNEYPEWENQVEEDAGVFYGKNIVDLGALRRYHLEIGKSFELFDSGDFSKTRFLSVQYFDASTSNATIKNLMQKSEVLFLGNIHRGCKNIIPDLVQTIGGGITDLVELLLCDSDILECLIDNANHLSQLGPVFSKLVRLRISGMDRLETLCNGPPPPRVFEKLERIHIMDCSRLYRSLFAGKLNLCNLKAFELRNCPMLTSLLTPTIAESLEVGPIMHMDSEVSTLQTVKNVETLWVRDCKIQGIFQLAGLPIDEKLHPSYLHDLSLNNLADLKFICRGPPQSMNLHNLESLEVHECGNLKYIFSTCIAEGLPQLKELTVSYCDQLERIIEDEEHRNPLNHCLDSYDCQKSTSSTPLEHFPHSNQKSGSFKLCSLERLIVESCPMLISLFTQYTAQTMTSLEDMTIDNCHGLKCLIKGNEREEVQGNHDLQKISLFPRLKDLKVENCDLMEYIFPISFARGLVKLQKIQICETPRLKYVFVQSNREDISSYQSQNKVLVEFFLENLTLKLAPNFISICSENYYASCPSLRHLSLNYIGLPIMSVSNLIVGSEETLSDCDSKKDASHVKNLKSLSVESLNVDGIFYLEGLPIEKQSVISGLVEMDLLQLPELRYICKGPKNILSLESLTSLTIVGCRKLKFVLSASVLRFLPLLESLLIVNCEELEQIIEEDEENKNQQQVCFPQLTVLVVIHCNKLKRLFSFSTSQELPKLEQLIINEASLLEEVFGCELGDESEEMVEIMIPKLEHLILVELPCLANVFQGNELQSVRYRVVHNCPKLTLTRTTTLRDFLQQYQNEGNEMDDPARIKLLILIEMIKANMHSRIMAIANENSTSDATYLQMDLHIEDSEVQAASKIELPPSQDSTDAQTMNEPISSGERSRSETIFMDQESFKDIVQESPATEKASKVTSPQLLPSSSLIYPSPQELTRDNQSMSKSTSLEQQALAEDKKINQTFYSDPQNVEEPANYSSCKEMSISNTMTISLAVPTSFTTSETSLEKTSDPQISSVPENSTFSGNLLIELSKRDIFSNLITSTDTSSSSTIHQPEFLGKLKNELAVYLDMSLEAICEENAFDNIERIVSSLARGTTNFLEKNIVEDLATRLRIFKERVPEAISYMDSSSELESSKYEDVLVSLTARLNEEQEKHIDLNSTFSETCAEECEVEMEIQQLILRKKEIINKKHSLLFQLDQSSQSLSKHFETLEGIREKLKLSIENWIKSKEDIVLNSKGVVLIEFFAPWCGHCKALTPTWEKAATVLKGVATVAALDADAHQSLAQEYGIRGFPTIKVFLPGKPPVDYQGARDVKSIAEFALKQVKTLLKDRLNGKATGGSSHEKTEETNVSVELNSANFNELVLKSKELWVVEFFAPWCGHCKKLAPEWKKAANNLKGKVKLGHVDCDAEKSLMSRFNVQGFPTILVFGADKDTPIPYGGARTASAIESFALEQLETNVAPPEVTELYGPDVLEEKCGSAAICFVAFLPDILDSKAEGRNRYLQQLLSVAEKFKRSPYSYVWTAAGKQPELEKHVGVGGYGYPALVALNIKKAVYAPLKSAFELDQIVEFIKEAGRGGKGNLPLEGAPTIVKTEPWDGKDGEIIEEDEFSLEELMGEETSSKDEL</sequence>
<keyword evidence="9" id="KW-1015">Disulfide bond</keyword>
<dbReference type="GO" id="GO:0005788">
    <property type="term" value="C:endoplasmic reticulum lumen"/>
    <property type="evidence" value="ECO:0007669"/>
    <property type="project" value="UniProtKB-SubCell"/>
</dbReference>
<keyword evidence="17" id="KW-1185">Reference proteome</keyword>
<evidence type="ECO:0000256" key="7">
    <source>
        <dbReference type="ARBA" id="ARBA00022821"/>
    </source>
</evidence>
<evidence type="ECO:0000256" key="2">
    <source>
        <dbReference type="ARBA" id="ARBA00004319"/>
    </source>
</evidence>
<feature type="domain" description="Thioredoxin" evidence="15">
    <location>
        <begin position="1842"/>
        <end position="1965"/>
    </location>
</feature>
<evidence type="ECO:0000256" key="11">
    <source>
        <dbReference type="ARBA" id="ARBA00023284"/>
    </source>
</evidence>
<evidence type="ECO:0000256" key="8">
    <source>
        <dbReference type="ARBA" id="ARBA00022824"/>
    </source>
</evidence>
<feature type="domain" description="Thioredoxin" evidence="15">
    <location>
        <begin position="1968"/>
        <end position="2104"/>
    </location>
</feature>
<feature type="region of interest" description="Disordered" evidence="14">
    <location>
        <begin position="1513"/>
        <end position="1539"/>
    </location>
</feature>
<dbReference type="InterPro" id="IPR032675">
    <property type="entry name" value="LRR_dom_sf"/>
</dbReference>
<evidence type="ECO:0000256" key="12">
    <source>
        <dbReference type="RuleBase" id="RU004208"/>
    </source>
</evidence>
<dbReference type="InterPro" id="IPR036249">
    <property type="entry name" value="Thioredoxin-like_sf"/>
</dbReference>
<dbReference type="SUPFAM" id="SSF52833">
    <property type="entry name" value="Thioredoxin-like"/>
    <property type="match status" value="3"/>
</dbReference>
<keyword evidence="5" id="KW-0732">Signal</keyword>
<evidence type="ECO:0000256" key="6">
    <source>
        <dbReference type="ARBA" id="ARBA00022737"/>
    </source>
</evidence>
<dbReference type="Proteomes" id="UP000188354">
    <property type="component" value="Chromosome LG02"/>
</dbReference>
<dbReference type="SUPFAM" id="SSF52540">
    <property type="entry name" value="P-loop containing nucleoside triphosphate hydrolases"/>
    <property type="match status" value="1"/>
</dbReference>
<dbReference type="CDD" id="cd03001">
    <property type="entry name" value="PDI_a_P5"/>
    <property type="match status" value="2"/>
</dbReference>
<dbReference type="Gene3D" id="3.40.50.300">
    <property type="entry name" value="P-loop containing nucleotide triphosphate hydrolases"/>
    <property type="match status" value="1"/>
</dbReference>
<reference evidence="16 17" key="1">
    <citation type="journal article" date="2017" name="Plant Biotechnol. J.">
        <title>A comprehensive draft genome sequence for lupin (Lupinus angustifolius), an emerging health food: insights into plant-microbe interactions and legume evolution.</title>
        <authorList>
            <person name="Hane J.K."/>
            <person name="Ming Y."/>
            <person name="Kamphuis L.G."/>
            <person name="Nelson M.N."/>
            <person name="Garg G."/>
            <person name="Atkins C.A."/>
            <person name="Bayer P.E."/>
            <person name="Bravo A."/>
            <person name="Bringans S."/>
            <person name="Cannon S."/>
            <person name="Edwards D."/>
            <person name="Foley R."/>
            <person name="Gao L.L."/>
            <person name="Harrison M.J."/>
            <person name="Huang W."/>
            <person name="Hurgobin B."/>
            <person name="Li S."/>
            <person name="Liu C.W."/>
            <person name="McGrath A."/>
            <person name="Morahan G."/>
            <person name="Murray J."/>
            <person name="Weller J."/>
            <person name="Jian J."/>
            <person name="Singh K.B."/>
        </authorList>
    </citation>
    <scope>NUCLEOTIDE SEQUENCE [LARGE SCALE GENOMIC DNA]</scope>
    <source>
        <strain evidence="17">cv. Tanjil</strain>
        <tissue evidence="16">Whole plant</tissue>
    </source>
</reference>
<organism evidence="16 17">
    <name type="scientific">Lupinus angustifolius</name>
    <name type="common">Narrow-leaved blue lupine</name>
    <dbReference type="NCBI Taxonomy" id="3871"/>
    <lineage>
        <taxon>Eukaryota</taxon>
        <taxon>Viridiplantae</taxon>
        <taxon>Streptophyta</taxon>
        <taxon>Embryophyta</taxon>
        <taxon>Tracheophyta</taxon>
        <taxon>Spermatophyta</taxon>
        <taxon>Magnoliopsida</taxon>
        <taxon>eudicotyledons</taxon>
        <taxon>Gunneridae</taxon>
        <taxon>Pentapetalae</taxon>
        <taxon>rosids</taxon>
        <taxon>fabids</taxon>
        <taxon>Fabales</taxon>
        <taxon>Fabaceae</taxon>
        <taxon>Papilionoideae</taxon>
        <taxon>50 kb inversion clade</taxon>
        <taxon>genistoids sensu lato</taxon>
        <taxon>core genistoids</taxon>
        <taxon>Genisteae</taxon>
        <taxon>Lupinus</taxon>
    </lineage>
</organism>
<dbReference type="GO" id="GO:0034976">
    <property type="term" value="P:response to endoplasmic reticulum stress"/>
    <property type="evidence" value="ECO:0007669"/>
    <property type="project" value="TreeGrafter"/>
</dbReference>
<protein>
    <recommendedName>
        <fullName evidence="4">protein disulfide-isomerase</fullName>
        <ecNumber evidence="4">5.3.4.1</ecNumber>
    </recommendedName>
</protein>
<evidence type="ECO:0000256" key="14">
    <source>
        <dbReference type="SAM" id="MobiDB-lite"/>
    </source>
</evidence>
<keyword evidence="13" id="KW-0175">Coiled coil</keyword>
<evidence type="ECO:0000256" key="13">
    <source>
        <dbReference type="SAM" id="Coils"/>
    </source>
</evidence>
<dbReference type="PRINTS" id="PR00364">
    <property type="entry name" value="DISEASERSIST"/>
</dbReference>
<keyword evidence="10" id="KW-0413">Isomerase</keyword>
<dbReference type="InterPro" id="IPR057135">
    <property type="entry name" value="At4g27190-like_LRR"/>
</dbReference>
<comment type="catalytic activity">
    <reaction evidence="1">
        <text>Catalyzes the rearrangement of -S-S- bonds in proteins.</text>
        <dbReference type="EC" id="5.3.4.1"/>
    </reaction>
</comment>
<dbReference type="InterPro" id="IPR002182">
    <property type="entry name" value="NB-ARC"/>
</dbReference>
<dbReference type="InterPro" id="IPR036388">
    <property type="entry name" value="WH-like_DNA-bd_sf"/>
</dbReference>
<dbReference type="EMBL" id="CM007362">
    <property type="protein sequence ID" value="OIW16227.1"/>
    <property type="molecule type" value="Genomic_DNA"/>
</dbReference>
<evidence type="ECO:0000256" key="4">
    <source>
        <dbReference type="ARBA" id="ARBA00012723"/>
    </source>
</evidence>
<dbReference type="Gene3D" id="1.10.10.10">
    <property type="entry name" value="Winged helix-like DNA-binding domain superfamily/Winged helix DNA-binding domain"/>
    <property type="match status" value="1"/>
</dbReference>
<name>A0A4P1RQN8_LUPAN</name>
<evidence type="ECO:0000259" key="15">
    <source>
        <dbReference type="PROSITE" id="PS51352"/>
    </source>
</evidence>
<proteinExistence type="inferred from homology"/>
<dbReference type="Pfam" id="PF00085">
    <property type="entry name" value="Thioredoxin"/>
    <property type="match status" value="2"/>
</dbReference>
<accession>A0A4P1RQN8</accession>
<dbReference type="STRING" id="3871.A0A4P1RQN8"/>
<dbReference type="GO" id="GO:0003756">
    <property type="term" value="F:protein disulfide isomerase activity"/>
    <property type="evidence" value="ECO:0007669"/>
    <property type="project" value="UniProtKB-EC"/>
</dbReference>
<feature type="compositionally biased region" description="Polar residues" evidence="14">
    <location>
        <begin position="1517"/>
        <end position="1530"/>
    </location>
</feature>
<dbReference type="EC" id="5.3.4.1" evidence="4"/>
<dbReference type="InterPro" id="IPR005788">
    <property type="entry name" value="PDI_thioredoxin-like_dom"/>
</dbReference>
<dbReference type="Pfam" id="PF00931">
    <property type="entry name" value="NB-ARC"/>
    <property type="match status" value="1"/>
</dbReference>
<dbReference type="Pfam" id="PF24541">
    <property type="entry name" value="Thioredox_PDIA6_C"/>
    <property type="match status" value="1"/>
</dbReference>
<gene>
    <name evidence="16" type="ORF">TanjilG_18942</name>
</gene>
<dbReference type="Gene3D" id="1.10.8.430">
    <property type="entry name" value="Helical domain of apoptotic protease-activating factors"/>
    <property type="match status" value="1"/>
</dbReference>
<comment type="subcellular location">
    <subcellularLocation>
        <location evidence="2">Endoplasmic reticulum lumen</location>
    </subcellularLocation>
</comment>
<dbReference type="InterPro" id="IPR013766">
    <property type="entry name" value="Thioredoxin_domain"/>
</dbReference>
<dbReference type="Gramene" id="OIW16227">
    <property type="protein sequence ID" value="OIW16227"/>
    <property type="gene ID" value="TanjilG_18942"/>
</dbReference>
<dbReference type="Pfam" id="PF23247">
    <property type="entry name" value="LRR_RPS2"/>
    <property type="match status" value="4"/>
</dbReference>
<evidence type="ECO:0000256" key="9">
    <source>
        <dbReference type="ARBA" id="ARBA00023157"/>
    </source>
</evidence>
<dbReference type="FunFam" id="3.40.50.300:FF:001091">
    <property type="entry name" value="Probable disease resistance protein At1g61300"/>
    <property type="match status" value="1"/>
</dbReference>
<dbReference type="SUPFAM" id="SSF52058">
    <property type="entry name" value="L domain-like"/>
    <property type="match status" value="2"/>
</dbReference>
<feature type="compositionally biased region" description="Low complexity" evidence="14">
    <location>
        <begin position="1566"/>
        <end position="1580"/>
    </location>
</feature>
<dbReference type="PANTHER" id="PTHR45815">
    <property type="entry name" value="PROTEIN DISULFIDE-ISOMERASE A6"/>
    <property type="match status" value="1"/>
</dbReference>